<evidence type="ECO:0000256" key="1">
    <source>
        <dbReference type="PROSITE-ProRule" id="PRU00339"/>
    </source>
</evidence>
<dbReference type="KEGG" id="zal:AZF00_15130"/>
<dbReference type="Proteomes" id="UP000074119">
    <property type="component" value="Chromosome"/>
</dbReference>
<dbReference type="EMBL" id="CP014544">
    <property type="protein sequence ID" value="AMO69548.1"/>
    <property type="molecule type" value="Genomic_DNA"/>
</dbReference>
<reference evidence="3 4" key="1">
    <citation type="submission" date="2015-12" db="EMBL/GenBank/DDBJ databases">
        <authorList>
            <person name="Shamseldin A."/>
            <person name="Moawad H."/>
            <person name="Abd El-Rahim W.M."/>
            <person name="Sadowsky M.J."/>
        </authorList>
    </citation>
    <scope>NUCLEOTIDE SEQUENCE [LARGE SCALE GENOMIC DNA]</scope>
    <source>
        <strain evidence="3 4">SM2</strain>
    </source>
</reference>
<protein>
    <recommendedName>
        <fullName evidence="5">Beta-barrel assembly-enhancing protease</fullName>
    </recommendedName>
</protein>
<dbReference type="PROSITE" id="PS50005">
    <property type="entry name" value="TPR"/>
    <property type="match status" value="1"/>
</dbReference>
<evidence type="ECO:0000313" key="4">
    <source>
        <dbReference type="Proteomes" id="UP000074119"/>
    </source>
</evidence>
<dbReference type="InterPro" id="IPR019734">
    <property type="entry name" value="TPR_rpt"/>
</dbReference>
<sequence length="623" mass="68821">MCFVKIPLLGVIKCALYSVLLLLSAVVNASDGASLKAEALTVLSDLKLAEARSQSQMPTIALYIANRDDRFAIQSVKLSVDGRETARYSYSELEAQTLLDGGLHLLSKLALPKENHTISVKFAVTEVGAGPHAERLYPRFEKTISITENTQWELELIRGGWMKWQDKVAIQLHDRGPENSVSSGDSHPSFRSIYFDAKRHFSFDALADAMVMIKSGVSAGQFSEQVKLALSRSARDLGLADIPVSLRGLVELDRLSEESKPSSMFSHFNTGAALIQQGKYAEGVALLAVLSEGELLAADELLLRDKVNLALGYHFLKQGDSEQSVNYFSQVRRLSPYANKALVGLGWALLSPRQSQAAPLVASDDHASQAIATATPYLWSGSEDEIAWARRHTPFRRAWAVASGGKEEDLQAAMVPWMELVNRDPLDPAVQEGLLILPYVMSHWAGQAQRAERYYVAASERLQAALQSLRGASADIQHGGLRAAIDLADQRGRSGWDIWLSALYDDKDAYLDLLLDSADFHDALSEYRQLVRIRNLLDTYQADALVVMDGGGLDAKPKALLPRLTASIARQAALLDREALAEIDRHHRRTEMYLAEANFALARNHENTRRKLSGVVWDGEMMR</sequence>
<evidence type="ECO:0000256" key="2">
    <source>
        <dbReference type="SAM" id="SignalP"/>
    </source>
</evidence>
<feature type="repeat" description="TPR" evidence="1">
    <location>
        <begin position="305"/>
        <end position="338"/>
    </location>
</feature>
<gene>
    <name evidence="3" type="ORF">AZF00_15130</name>
</gene>
<dbReference type="AlphaFoldDB" id="A0A127M8P2"/>
<proteinExistence type="predicted"/>
<evidence type="ECO:0000313" key="3">
    <source>
        <dbReference type="EMBL" id="AMO69548.1"/>
    </source>
</evidence>
<dbReference type="SUPFAM" id="SSF48452">
    <property type="entry name" value="TPR-like"/>
    <property type="match status" value="1"/>
</dbReference>
<dbReference type="InterPro" id="IPR011990">
    <property type="entry name" value="TPR-like_helical_dom_sf"/>
</dbReference>
<dbReference type="Gene3D" id="1.25.40.10">
    <property type="entry name" value="Tetratricopeptide repeat domain"/>
    <property type="match status" value="1"/>
</dbReference>
<keyword evidence="2" id="KW-0732">Signal</keyword>
<organism evidence="3 4">
    <name type="scientific">Zhongshania aliphaticivorans</name>
    <dbReference type="NCBI Taxonomy" id="1470434"/>
    <lineage>
        <taxon>Bacteria</taxon>
        <taxon>Pseudomonadati</taxon>
        <taxon>Pseudomonadota</taxon>
        <taxon>Gammaproteobacteria</taxon>
        <taxon>Cellvibrionales</taxon>
        <taxon>Spongiibacteraceae</taxon>
        <taxon>Zhongshania</taxon>
    </lineage>
</organism>
<feature type="signal peptide" evidence="2">
    <location>
        <begin position="1"/>
        <end position="29"/>
    </location>
</feature>
<keyword evidence="1" id="KW-0802">TPR repeat</keyword>
<evidence type="ECO:0008006" key="5">
    <source>
        <dbReference type="Google" id="ProtNLM"/>
    </source>
</evidence>
<name>A0A127M8P2_9GAMM</name>
<dbReference type="STRING" id="1470434.AZF00_15130"/>
<feature type="chain" id="PRO_5007275172" description="Beta-barrel assembly-enhancing protease" evidence="2">
    <location>
        <begin position="30"/>
        <end position="623"/>
    </location>
</feature>
<accession>A0A127M8P2</accession>